<accession>A0A2K4ZCW7</accession>
<reference evidence="2 3" key="1">
    <citation type="submission" date="2018-01" db="EMBL/GenBank/DDBJ databases">
        <authorList>
            <person name="Gaut B.S."/>
            <person name="Morton B.R."/>
            <person name="Clegg M.T."/>
            <person name="Duvall M.R."/>
        </authorList>
    </citation>
    <scope>NUCLEOTIDE SEQUENCE [LARGE SCALE GENOMIC DNA]</scope>
    <source>
        <strain evidence="2">GP69</strain>
    </source>
</reference>
<proteinExistence type="predicted"/>
<evidence type="ECO:0000313" key="2">
    <source>
        <dbReference type="EMBL" id="SOY28290.1"/>
    </source>
</evidence>
<dbReference type="Gene3D" id="1.20.140.150">
    <property type="match status" value="1"/>
</dbReference>
<dbReference type="RefSeq" id="WP_103238385.1">
    <property type="nucleotide sequence ID" value="NZ_JANJZD010000004.1"/>
</dbReference>
<name>A0A2K4ZCW7_9FIRM</name>
<keyword evidence="3" id="KW-1185">Reference proteome</keyword>
<keyword evidence="1" id="KW-0812">Transmembrane</keyword>
<feature type="transmembrane region" description="Helical" evidence="1">
    <location>
        <begin position="45"/>
        <end position="78"/>
    </location>
</feature>
<dbReference type="AlphaFoldDB" id="A0A2K4ZCW7"/>
<sequence>MDNQQNGWNNQSGGNGQWDRWNSNASNSSYYNQPTHRPYGQTFSIAAAVCGLLSVTTSCTIVLSLPLGALGILFAILARRKGKKMNGTCTAGLVFSAAGLTFAVVMMVYSLVMMPVLMRDETFRNQINTMTERMYGINFTDLMEEYYGYSFEE</sequence>
<organism evidence="2 3">
    <name type="scientific">Acetatifactor muris</name>
    <dbReference type="NCBI Taxonomy" id="879566"/>
    <lineage>
        <taxon>Bacteria</taxon>
        <taxon>Bacillati</taxon>
        <taxon>Bacillota</taxon>
        <taxon>Clostridia</taxon>
        <taxon>Lachnospirales</taxon>
        <taxon>Lachnospiraceae</taxon>
        <taxon>Acetatifactor</taxon>
    </lineage>
</organism>
<dbReference type="Proteomes" id="UP000236311">
    <property type="component" value="Unassembled WGS sequence"/>
</dbReference>
<evidence type="ECO:0000256" key="1">
    <source>
        <dbReference type="SAM" id="Phobius"/>
    </source>
</evidence>
<keyword evidence="1" id="KW-1133">Transmembrane helix</keyword>
<feature type="transmembrane region" description="Helical" evidence="1">
    <location>
        <begin position="90"/>
        <end position="112"/>
    </location>
</feature>
<protein>
    <recommendedName>
        <fullName evidence="4">DUF4190 domain-containing protein</fullName>
    </recommendedName>
</protein>
<dbReference type="OrthoDB" id="9857027at2"/>
<evidence type="ECO:0000313" key="3">
    <source>
        <dbReference type="Proteomes" id="UP000236311"/>
    </source>
</evidence>
<keyword evidence="1" id="KW-0472">Membrane</keyword>
<evidence type="ECO:0008006" key="4">
    <source>
        <dbReference type="Google" id="ProtNLM"/>
    </source>
</evidence>
<gene>
    <name evidence="2" type="ORF">AMURIS_00997</name>
</gene>
<dbReference type="EMBL" id="OFSM01000004">
    <property type="protein sequence ID" value="SOY28290.1"/>
    <property type="molecule type" value="Genomic_DNA"/>
</dbReference>